<dbReference type="Pfam" id="PF01593">
    <property type="entry name" value="Amino_oxidase"/>
    <property type="match status" value="1"/>
</dbReference>
<dbReference type="Gene3D" id="3.50.50.60">
    <property type="entry name" value="FAD/NAD(P)-binding domain"/>
    <property type="match status" value="1"/>
</dbReference>
<keyword evidence="5" id="KW-1185">Reference proteome</keyword>
<feature type="region of interest" description="Disordered" evidence="1">
    <location>
        <begin position="44"/>
        <end position="65"/>
    </location>
</feature>
<dbReference type="Proteomes" id="UP001165065">
    <property type="component" value="Unassembled WGS sequence"/>
</dbReference>
<dbReference type="AlphaFoldDB" id="A0A9W7G6T9"/>
<evidence type="ECO:0000256" key="1">
    <source>
        <dbReference type="SAM" id="MobiDB-lite"/>
    </source>
</evidence>
<accession>A0A9W7G6T9</accession>
<evidence type="ECO:0000256" key="2">
    <source>
        <dbReference type="SAM" id="SignalP"/>
    </source>
</evidence>
<dbReference type="PANTHER" id="PTHR42923">
    <property type="entry name" value="PROTOPORPHYRINOGEN OXIDASE"/>
    <property type="match status" value="1"/>
</dbReference>
<protein>
    <recommendedName>
        <fullName evidence="3">Amine oxidase domain-containing protein</fullName>
    </recommendedName>
</protein>
<dbReference type="EMBL" id="BRYA01000039">
    <property type="protein sequence ID" value="GMI34175.1"/>
    <property type="molecule type" value="Genomic_DNA"/>
</dbReference>
<feature type="chain" id="PRO_5040790780" description="Amine oxidase domain-containing protein" evidence="2">
    <location>
        <begin position="21"/>
        <end position="602"/>
    </location>
</feature>
<dbReference type="SUPFAM" id="SSF51905">
    <property type="entry name" value="FAD/NAD(P)-binding domain"/>
    <property type="match status" value="1"/>
</dbReference>
<reference evidence="5" key="1">
    <citation type="journal article" date="2023" name="Commun. Biol.">
        <title>Genome analysis of Parmales, the sister group of diatoms, reveals the evolutionary specialization of diatoms from phago-mixotrophs to photoautotrophs.</title>
        <authorList>
            <person name="Ban H."/>
            <person name="Sato S."/>
            <person name="Yoshikawa S."/>
            <person name="Yamada K."/>
            <person name="Nakamura Y."/>
            <person name="Ichinomiya M."/>
            <person name="Sato N."/>
            <person name="Blanc-Mathieu R."/>
            <person name="Endo H."/>
            <person name="Kuwata A."/>
            <person name="Ogata H."/>
        </authorList>
    </citation>
    <scope>NUCLEOTIDE SEQUENCE [LARGE SCALE GENOMIC DNA]</scope>
</reference>
<dbReference type="OrthoDB" id="2219495at2759"/>
<feature type="compositionally biased region" description="Low complexity" evidence="1">
    <location>
        <begin position="55"/>
        <end position="65"/>
    </location>
</feature>
<dbReference type="InterPro" id="IPR002937">
    <property type="entry name" value="Amino_oxidase"/>
</dbReference>
<evidence type="ECO:0000313" key="4">
    <source>
        <dbReference type="EMBL" id="GMI34175.1"/>
    </source>
</evidence>
<name>A0A9W7G6T9_9STRA</name>
<dbReference type="InterPro" id="IPR036188">
    <property type="entry name" value="FAD/NAD-bd_sf"/>
</dbReference>
<feature type="signal peptide" evidence="2">
    <location>
        <begin position="1"/>
        <end position="20"/>
    </location>
</feature>
<sequence length="602" mass="65537">MLSLLSLLRLLALCFPLSHAFTHPCAPTNTFASSRRFFTHLSAESVSDPNPPQFPSANSASDDAATSSPNQVVVIGGGWGGWGAAKRLCEYYKGSDTKVTLIDALPDPTGATPYLSPNGKPVEAGTRGFWYDYPNINRLMSTLNIPESSVFTDYTNSSFYSPDGLEATAPVFSKVSLQLPSPLGQVLATFPLFERLPLPDRASMAGLLLATVDCLGSSDESVRVAYDKITGDELFRRFKLSPRLVEDFIKPTLLVGLFKPPAELSALVVMELLYYYALAHQDSFDVRWIKNGTVADSLIRPMAENLIEEFGLEVLGGCRVKEITTSSKKVTSITYTTPDSTLHSIPSPKGVVLALGNTGLSSVVRSSPSLSSLPTFARAMNLKSIDVISVRLWFDKIVHTRTPANVFSRFPSLRGSGGTFFMLDQLQGNTRELWGEEEPQGSVVACDFYNSGELMGMSDSSLISLLTKNLLPSAVSSFSSATLVDSWVQRYPSAVTHFSPSSYLSRPPLLGDPLLPTVKFAGDVVRMGDLEHGAKGLCQERAYVSGLRAGEVLVKEVEGVEGKWEEPVIEVREDEPQFKAAAQANELIQKISPINLRGWLRV</sequence>
<evidence type="ECO:0000313" key="5">
    <source>
        <dbReference type="Proteomes" id="UP001165065"/>
    </source>
</evidence>
<dbReference type="InterPro" id="IPR050464">
    <property type="entry name" value="Zeta_carotene_desat/Oxidored"/>
</dbReference>
<organism evidence="4 5">
    <name type="scientific">Triparma columacea</name>
    <dbReference type="NCBI Taxonomy" id="722753"/>
    <lineage>
        <taxon>Eukaryota</taxon>
        <taxon>Sar</taxon>
        <taxon>Stramenopiles</taxon>
        <taxon>Ochrophyta</taxon>
        <taxon>Bolidophyceae</taxon>
        <taxon>Parmales</taxon>
        <taxon>Triparmaceae</taxon>
        <taxon>Triparma</taxon>
    </lineage>
</organism>
<proteinExistence type="predicted"/>
<keyword evidence="2" id="KW-0732">Signal</keyword>
<dbReference type="GO" id="GO:0016491">
    <property type="term" value="F:oxidoreductase activity"/>
    <property type="evidence" value="ECO:0007669"/>
    <property type="project" value="InterPro"/>
</dbReference>
<feature type="domain" description="Amine oxidase" evidence="3">
    <location>
        <begin position="114"/>
        <end position="549"/>
    </location>
</feature>
<evidence type="ECO:0000259" key="3">
    <source>
        <dbReference type="Pfam" id="PF01593"/>
    </source>
</evidence>
<dbReference type="PANTHER" id="PTHR42923:SF46">
    <property type="entry name" value="AMINE OXIDASE"/>
    <property type="match status" value="1"/>
</dbReference>
<gene>
    <name evidence="4" type="ORF">TrCOL_g13139</name>
</gene>
<comment type="caution">
    <text evidence="4">The sequence shown here is derived from an EMBL/GenBank/DDBJ whole genome shotgun (WGS) entry which is preliminary data.</text>
</comment>